<evidence type="ECO:0000313" key="12">
    <source>
        <dbReference type="Proteomes" id="UP000003937"/>
    </source>
</evidence>
<dbReference type="InterPro" id="IPR004563">
    <property type="entry name" value="Apolipo_AcylTrfase"/>
</dbReference>
<feature type="transmembrane region" description="Helical" evidence="9">
    <location>
        <begin position="120"/>
        <end position="141"/>
    </location>
</feature>
<dbReference type="PANTHER" id="PTHR38686">
    <property type="entry name" value="APOLIPOPROTEIN N-ACYLTRANSFERASE"/>
    <property type="match status" value="1"/>
</dbReference>
<dbReference type="AlphaFoldDB" id="J3Z5M7"/>
<feature type="transmembrane region" description="Helical" evidence="9">
    <location>
        <begin position="89"/>
        <end position="113"/>
    </location>
</feature>
<dbReference type="STRING" id="134287.A35E_00346"/>
<dbReference type="GO" id="GO:0005886">
    <property type="term" value="C:plasma membrane"/>
    <property type="evidence" value="ECO:0007669"/>
    <property type="project" value="UniProtKB-SubCell"/>
</dbReference>
<comment type="similarity">
    <text evidence="2 9">Belongs to the CN hydrolase family. Apolipoprotein N-acyltransferase subfamily.</text>
</comment>
<gene>
    <name evidence="9" type="primary">lnt</name>
    <name evidence="11" type="ORF">A35E_00346</name>
</gene>
<dbReference type="UniPathway" id="UPA00666"/>
<dbReference type="Pfam" id="PF00795">
    <property type="entry name" value="CN_hydrolase"/>
    <property type="match status" value="1"/>
</dbReference>
<dbReference type="InterPro" id="IPR045378">
    <property type="entry name" value="LNT_N"/>
</dbReference>
<comment type="function">
    <text evidence="9">Catalyzes the phospholipid dependent N-acylation of the N-terminal cysteine of apolipoprotein, the last step in lipoprotein maturation.</text>
</comment>
<reference evidence="11 12" key="1">
    <citation type="journal article" date="2012" name="Mol. Biol. Evol.">
        <title>Genome reduction and co-evolution between the primary and secondary bacterial symbionts of psyllids.</title>
        <authorList>
            <person name="Sloan D.B."/>
            <person name="Moran N.A."/>
        </authorList>
    </citation>
    <scope>NUCLEOTIDE SEQUENCE [LARGE SCALE GENOMIC DNA]</scope>
    <source>
        <strain evidence="11">Hcub_S</strain>
    </source>
</reference>
<dbReference type="NCBIfam" id="TIGR00546">
    <property type="entry name" value="lnt"/>
    <property type="match status" value="1"/>
</dbReference>
<organism evidence="11 12">
    <name type="scientific">secondary endosymbiont of Heteropsylla cubana</name>
    <dbReference type="NCBI Taxonomy" id="134287"/>
    <lineage>
        <taxon>Bacteria</taxon>
        <taxon>Pseudomonadati</taxon>
        <taxon>Pseudomonadota</taxon>
        <taxon>Gammaproteobacteria</taxon>
        <taxon>Enterobacterales</taxon>
        <taxon>Enterobacteriaceae</taxon>
        <taxon>aphid secondary symbionts</taxon>
    </lineage>
</organism>
<keyword evidence="5 9" id="KW-0812">Transmembrane</keyword>
<evidence type="ECO:0000256" key="4">
    <source>
        <dbReference type="ARBA" id="ARBA00022679"/>
    </source>
</evidence>
<name>J3Z5M7_9ENTR</name>
<keyword evidence="6 9" id="KW-1133">Transmembrane helix</keyword>
<protein>
    <recommendedName>
        <fullName evidence="9">Apolipoprotein N-acyltransferase</fullName>
        <shortName evidence="9">ALP N-acyltransferase</shortName>
        <ecNumber evidence="9">2.3.1.269</ecNumber>
    </recommendedName>
</protein>
<evidence type="ECO:0000256" key="3">
    <source>
        <dbReference type="ARBA" id="ARBA00022475"/>
    </source>
</evidence>
<evidence type="ECO:0000256" key="1">
    <source>
        <dbReference type="ARBA" id="ARBA00004651"/>
    </source>
</evidence>
<dbReference type="Proteomes" id="UP000003937">
    <property type="component" value="Chromosome"/>
</dbReference>
<keyword evidence="7 9" id="KW-0472">Membrane</keyword>
<dbReference type="SUPFAM" id="SSF56317">
    <property type="entry name" value="Carbon-nitrogen hydrolase"/>
    <property type="match status" value="1"/>
</dbReference>
<keyword evidence="8 9" id="KW-0012">Acyltransferase</keyword>
<keyword evidence="3 9" id="KW-1003">Cell membrane</keyword>
<accession>J3Z5M7</accession>
<dbReference type="PATRIC" id="fig|134287.3.peg.328"/>
<dbReference type="CDD" id="cd07571">
    <property type="entry name" value="ALP_N-acyl_transferase"/>
    <property type="match status" value="1"/>
</dbReference>
<keyword evidence="12" id="KW-1185">Reference proteome</keyword>
<keyword evidence="11" id="KW-0449">Lipoprotein</keyword>
<evidence type="ECO:0000256" key="6">
    <source>
        <dbReference type="ARBA" id="ARBA00022989"/>
    </source>
</evidence>
<dbReference type="GO" id="GO:0016410">
    <property type="term" value="F:N-acyltransferase activity"/>
    <property type="evidence" value="ECO:0007669"/>
    <property type="project" value="UniProtKB-UniRule"/>
</dbReference>
<dbReference type="GO" id="GO:0042158">
    <property type="term" value="P:lipoprotein biosynthetic process"/>
    <property type="evidence" value="ECO:0007669"/>
    <property type="project" value="UniProtKB-UniRule"/>
</dbReference>
<dbReference type="Pfam" id="PF20154">
    <property type="entry name" value="LNT_N"/>
    <property type="match status" value="1"/>
</dbReference>
<comment type="pathway">
    <text evidence="9">Protein modification; lipoprotein biosynthesis (N-acyl transfer).</text>
</comment>
<dbReference type="PROSITE" id="PS50263">
    <property type="entry name" value="CN_HYDROLASE"/>
    <property type="match status" value="1"/>
</dbReference>
<dbReference type="InterPro" id="IPR003010">
    <property type="entry name" value="C-N_Hydrolase"/>
</dbReference>
<dbReference type="Gene3D" id="3.60.110.10">
    <property type="entry name" value="Carbon-nitrogen hydrolase"/>
    <property type="match status" value="1"/>
</dbReference>
<evidence type="ECO:0000313" key="11">
    <source>
        <dbReference type="EMBL" id="AFP85644.1"/>
    </source>
</evidence>
<dbReference type="OrthoDB" id="9804277at2"/>
<evidence type="ECO:0000256" key="2">
    <source>
        <dbReference type="ARBA" id="ARBA00010065"/>
    </source>
</evidence>
<dbReference type="InterPro" id="IPR036526">
    <property type="entry name" value="C-N_Hydrolase_sf"/>
</dbReference>
<comment type="subcellular location">
    <subcellularLocation>
        <location evidence="1 9">Cell membrane</location>
        <topology evidence="1 9">Multi-pass membrane protein</topology>
    </subcellularLocation>
</comment>
<feature type="transmembrane region" description="Helical" evidence="9">
    <location>
        <begin position="161"/>
        <end position="184"/>
    </location>
</feature>
<proteinExistence type="inferred from homology"/>
<dbReference type="HAMAP" id="MF_01148">
    <property type="entry name" value="Lnt"/>
    <property type="match status" value="1"/>
</dbReference>
<evidence type="ECO:0000256" key="8">
    <source>
        <dbReference type="ARBA" id="ARBA00023315"/>
    </source>
</evidence>
<evidence type="ECO:0000256" key="5">
    <source>
        <dbReference type="ARBA" id="ARBA00022692"/>
    </source>
</evidence>
<dbReference type="EC" id="2.3.1.269" evidence="9"/>
<dbReference type="RefSeq" id="WP_014888941.1">
    <property type="nucleotide sequence ID" value="NC_018420.1"/>
</dbReference>
<sequence length="520" mass="58905" precursor="true">MFINLRFLFPRLRELLALSSGACGTLAFSPYDLWPAAIVSLSGLLAINLKCNVRQAGWYGFLWGVGLFGTGVNWIHISITQLSGSFPLHIILMIILTAYLALYPLLFSILLVIFWPHTSIWRLAFGTPVLWSITEYLRAWIFTGFPWLEFGYSQIDGPLRGIAPLFGVQAITFILLLVSGLFVYTFTKQNFLPALIAVAILVLLYPLCLLRWYKSQPNRTINVTLVQGNISQVAKGQVNQIKPMLDIYLKYTLPAIGNAQIVIWPESAIPDNELTHHTLLMELDKQLRAGNTRLITGIIEASPTTNGYNYYNSIIVLGESTPYFLSSKNRYKKHHLVPFGETVFLKRIIQSLLRTCNLQMLSFSKGRYLQDQLLVSDMKITATICYEIILGTQVRDNFRSDTDFLLTVSNDGWFGDSIGPWQHFQMARMRSLELGRPLLRSTNNGITALVNADGKPVAQLPQFTRNVLNIRITPTKGITPYAYLGSWPLWTVVFLIGYIALFFSRQDILNKSYIKKIDNK</sequence>
<feature type="domain" description="CN hydrolase" evidence="10">
    <location>
        <begin position="226"/>
        <end position="474"/>
    </location>
</feature>
<evidence type="ECO:0000256" key="9">
    <source>
        <dbReference type="HAMAP-Rule" id="MF_01148"/>
    </source>
</evidence>
<dbReference type="HOGENOM" id="CLU_019563_3_0_6"/>
<keyword evidence="4 9" id="KW-0808">Transferase</keyword>
<feature type="transmembrane region" description="Helical" evidence="9">
    <location>
        <begin position="481"/>
        <end position="503"/>
    </location>
</feature>
<dbReference type="KEGG" id="sehc:A35E_00346"/>
<feature type="transmembrane region" description="Helical" evidence="9">
    <location>
        <begin position="34"/>
        <end position="51"/>
    </location>
</feature>
<feature type="transmembrane region" description="Helical" evidence="9">
    <location>
        <begin position="191"/>
        <end position="213"/>
    </location>
</feature>
<evidence type="ECO:0000256" key="7">
    <source>
        <dbReference type="ARBA" id="ARBA00023136"/>
    </source>
</evidence>
<feature type="transmembrane region" description="Helical" evidence="9">
    <location>
        <begin position="58"/>
        <end position="77"/>
    </location>
</feature>
<dbReference type="PANTHER" id="PTHR38686:SF1">
    <property type="entry name" value="APOLIPOPROTEIN N-ACYLTRANSFERASE"/>
    <property type="match status" value="1"/>
</dbReference>
<comment type="catalytic activity">
    <reaction evidence="9">
        <text>N-terminal S-1,2-diacyl-sn-glyceryl-L-cysteinyl-[lipoprotein] + a glycerophospholipid = N-acyl-S-1,2-diacyl-sn-glyceryl-L-cysteinyl-[lipoprotein] + a 2-acyl-sn-glycero-3-phospholipid + H(+)</text>
        <dbReference type="Rhea" id="RHEA:48228"/>
        <dbReference type="Rhea" id="RHEA-COMP:14681"/>
        <dbReference type="Rhea" id="RHEA-COMP:14684"/>
        <dbReference type="ChEBI" id="CHEBI:15378"/>
        <dbReference type="ChEBI" id="CHEBI:136912"/>
        <dbReference type="ChEBI" id="CHEBI:140656"/>
        <dbReference type="ChEBI" id="CHEBI:140657"/>
        <dbReference type="ChEBI" id="CHEBI:140660"/>
        <dbReference type="EC" id="2.3.1.269"/>
    </reaction>
</comment>
<dbReference type="EMBL" id="CP003547">
    <property type="protein sequence ID" value="AFP85644.1"/>
    <property type="molecule type" value="Genomic_DNA"/>
</dbReference>
<evidence type="ECO:0000259" key="10">
    <source>
        <dbReference type="PROSITE" id="PS50263"/>
    </source>
</evidence>